<gene>
    <name evidence="2" type="ORF">TCIL3000_0_03320</name>
</gene>
<sequence>MCSLSEEVSVYVTNDDVTQLQRVLTSKNINMTVNDRRATLLMWAVGLRKYNVVEFLLSRGASLYPRDIFYYNVFHHAAWHADARIMKLLLYSAGVLSNDDWQHVMSISRADRPSFRPGARALLDLPHPRNGRTPLMFAALKGNVELVDFLITEAGADVSLKDYSGNSVMDIAAQAGHKEVVMLLLARCSDDHGVHFDKTRRNAEENCYNAATLQQLNTYNEIKTLLCQEWLSQSTVSFL</sequence>
<feature type="repeat" description="ANK" evidence="1">
    <location>
        <begin position="130"/>
        <end position="163"/>
    </location>
</feature>
<keyword evidence="1" id="KW-0040">ANK repeat</keyword>
<protein>
    <submittedName>
        <fullName evidence="2">WGS project CAEQ00000000 data, annotated contig 129</fullName>
    </submittedName>
</protein>
<organism evidence="2 3">
    <name type="scientific">Trypanosoma congolense (strain IL3000)</name>
    <dbReference type="NCBI Taxonomy" id="1068625"/>
    <lineage>
        <taxon>Eukaryota</taxon>
        <taxon>Discoba</taxon>
        <taxon>Euglenozoa</taxon>
        <taxon>Kinetoplastea</taxon>
        <taxon>Metakinetoplastina</taxon>
        <taxon>Trypanosomatida</taxon>
        <taxon>Trypanosomatidae</taxon>
        <taxon>Trypanosoma</taxon>
        <taxon>Nannomonas</taxon>
    </lineage>
</organism>
<proteinExistence type="predicted"/>
<dbReference type="PROSITE" id="PS50088">
    <property type="entry name" value="ANK_REPEAT"/>
    <property type="match status" value="1"/>
</dbReference>
<dbReference type="VEuPathDB" id="TriTrypDB:TcIL3000_0_03320"/>
<keyword evidence="3" id="KW-1185">Reference proteome</keyword>
<dbReference type="PANTHER" id="PTHR46224">
    <property type="entry name" value="ANKYRIN REPEAT FAMILY PROTEIN"/>
    <property type="match status" value="1"/>
</dbReference>
<dbReference type="SUPFAM" id="SSF48403">
    <property type="entry name" value="Ankyrin repeat"/>
    <property type="match status" value="1"/>
</dbReference>
<dbReference type="EMBL" id="CAEQ01000683">
    <property type="protein sequence ID" value="CCD12345.1"/>
    <property type="molecule type" value="Genomic_DNA"/>
</dbReference>
<dbReference type="PANTHER" id="PTHR46224:SF64">
    <property type="entry name" value="IQ MOTIF AND ANKYRIN REPEAT DOMAIN-CONTAINING PROTEIN 1"/>
    <property type="match status" value="1"/>
</dbReference>
<dbReference type="Pfam" id="PF00023">
    <property type="entry name" value="Ank"/>
    <property type="match status" value="1"/>
</dbReference>
<dbReference type="Pfam" id="PF12796">
    <property type="entry name" value="Ank_2"/>
    <property type="match status" value="1"/>
</dbReference>
<dbReference type="AlphaFoldDB" id="F9W596"/>
<evidence type="ECO:0000256" key="1">
    <source>
        <dbReference type="PROSITE-ProRule" id="PRU00023"/>
    </source>
</evidence>
<dbReference type="PROSITE" id="PS50297">
    <property type="entry name" value="ANK_REP_REGION"/>
    <property type="match status" value="1"/>
</dbReference>
<dbReference type="InterPro" id="IPR002110">
    <property type="entry name" value="Ankyrin_rpt"/>
</dbReference>
<reference evidence="3" key="1">
    <citation type="submission" date="2011-07" db="EMBL/GenBank/DDBJ databases">
        <title>Divergent evolution of antigenic variation in African trypanosomes.</title>
        <authorList>
            <person name="Jackson A.P."/>
            <person name="Berry A."/>
            <person name="Allison H.C."/>
            <person name="Burton P."/>
            <person name="Anderson J."/>
            <person name="Aslett M."/>
            <person name="Brown R."/>
            <person name="Corton N."/>
            <person name="Harris D."/>
            <person name="Hauser H."/>
            <person name="Gamble J."/>
            <person name="Gilderthorp R."/>
            <person name="McQuillan J."/>
            <person name="Quail M.A."/>
            <person name="Sanders M."/>
            <person name="Van Tonder A."/>
            <person name="Ginger M.L."/>
            <person name="Donelson J.E."/>
            <person name="Field M.C."/>
            <person name="Barry J.D."/>
            <person name="Berriman M."/>
            <person name="Hertz-Fowler C."/>
        </authorList>
    </citation>
    <scope>NUCLEOTIDE SEQUENCE [LARGE SCALE GENOMIC DNA]</scope>
    <source>
        <strain evidence="3">IL3000</strain>
    </source>
</reference>
<reference evidence="2 3" key="2">
    <citation type="journal article" date="2012" name="Proc. Natl. Acad. Sci. U.S.A.">
        <title>Antigenic diversity is generated by distinct evolutionary mechanisms in African trypanosome species.</title>
        <authorList>
            <person name="Jackson A.P."/>
            <person name="Berry A."/>
            <person name="Aslett M."/>
            <person name="Allison H.C."/>
            <person name="Burton P."/>
            <person name="Vavrova-Anderson J."/>
            <person name="Brown R."/>
            <person name="Browne H."/>
            <person name="Corton N."/>
            <person name="Hauser H."/>
            <person name="Gamble J."/>
            <person name="Gilderthorp R."/>
            <person name="Marcello L."/>
            <person name="McQuillan J."/>
            <person name="Otto T.D."/>
            <person name="Quail M.A."/>
            <person name="Sanders M.J."/>
            <person name="van Tonder A."/>
            <person name="Ginger M.L."/>
            <person name="Field M.C."/>
            <person name="Barry J.D."/>
            <person name="Hertz-Fowler C."/>
            <person name="Berriman M."/>
        </authorList>
    </citation>
    <scope>NUCLEOTIDE SEQUENCE [LARGE SCALE GENOMIC DNA]</scope>
    <source>
        <strain evidence="2 3">IL3000</strain>
    </source>
</reference>
<dbReference type="Proteomes" id="UP000000702">
    <property type="component" value="Unassembled WGS sequence"/>
</dbReference>
<accession>F9W596</accession>
<name>F9W596_TRYCI</name>
<comment type="caution">
    <text evidence="2">The sequence shown here is derived from an EMBL/GenBank/DDBJ whole genome shotgun (WGS) entry which is preliminary data.</text>
</comment>
<dbReference type="InterPro" id="IPR036770">
    <property type="entry name" value="Ankyrin_rpt-contain_sf"/>
</dbReference>
<evidence type="ECO:0000313" key="2">
    <source>
        <dbReference type="EMBL" id="CCD12345.1"/>
    </source>
</evidence>
<dbReference type="SMART" id="SM00248">
    <property type="entry name" value="ANK"/>
    <property type="match status" value="4"/>
</dbReference>
<dbReference type="OMA" id="ILHRAVW"/>
<dbReference type="Gene3D" id="1.25.40.20">
    <property type="entry name" value="Ankyrin repeat-containing domain"/>
    <property type="match status" value="2"/>
</dbReference>
<dbReference type="InterPro" id="IPR051616">
    <property type="entry name" value="Cul2-RING_E3_ligase_SR"/>
</dbReference>
<evidence type="ECO:0000313" key="3">
    <source>
        <dbReference type="Proteomes" id="UP000000702"/>
    </source>
</evidence>